<feature type="domain" description="Bacterial bifunctional deaminase-reductase C-terminal" evidence="1">
    <location>
        <begin position="4"/>
        <end position="188"/>
    </location>
</feature>
<reference evidence="3" key="1">
    <citation type="submission" date="2017-04" db="EMBL/GenBank/DDBJ databases">
        <authorList>
            <person name="Varghese N."/>
            <person name="Submissions S."/>
        </authorList>
    </citation>
    <scope>NUCLEOTIDE SEQUENCE [LARGE SCALE GENOMIC DNA]</scope>
    <source>
        <strain evidence="3">VKM Ac-2121</strain>
    </source>
</reference>
<dbReference type="OrthoDB" id="2313602at2"/>
<dbReference type="AlphaFoldDB" id="A0A1X7MUX2"/>
<evidence type="ECO:0000313" key="2">
    <source>
        <dbReference type="EMBL" id="SMH28118.1"/>
    </source>
</evidence>
<keyword evidence="3" id="KW-1185">Reference proteome</keyword>
<sequence length="218" mass="23400">MTRVRVDLNISLDGFATTTDQTPENPFGDDWGRLTAAYVATRTFRERVLHDTSGGGTTGVDDRYAAHYFEGIGAEIMGAGMFGLHANPDDPDWRGWWGDEPPFHVPVFVLTHTARPPLEMAGGTTFHFVSASPEEVLRSAVEVAGDGDVRVGGGASTVRQFLRAGLVDDLHVAVAPIVLGSGVRLWDDLRGLESGCVVSSEAAPGGVTHLTFRREARP</sequence>
<protein>
    <submittedName>
        <fullName evidence="2">Dihydrofolate reductase</fullName>
    </submittedName>
</protein>
<dbReference type="GO" id="GO:0009231">
    <property type="term" value="P:riboflavin biosynthetic process"/>
    <property type="evidence" value="ECO:0007669"/>
    <property type="project" value="InterPro"/>
</dbReference>
<evidence type="ECO:0000259" key="1">
    <source>
        <dbReference type="Pfam" id="PF01872"/>
    </source>
</evidence>
<dbReference type="Gene3D" id="3.40.430.10">
    <property type="entry name" value="Dihydrofolate Reductase, subunit A"/>
    <property type="match status" value="1"/>
</dbReference>
<dbReference type="SUPFAM" id="SSF53597">
    <property type="entry name" value="Dihydrofolate reductase-like"/>
    <property type="match status" value="1"/>
</dbReference>
<dbReference type="PANTHER" id="PTHR38011">
    <property type="entry name" value="DIHYDROFOLATE REDUCTASE FAMILY PROTEIN (AFU_ORTHOLOGUE AFUA_8G06820)"/>
    <property type="match status" value="1"/>
</dbReference>
<dbReference type="STRING" id="1891671.SAMN06295885_0099"/>
<gene>
    <name evidence="2" type="ORF">SAMN06295885_0099</name>
</gene>
<dbReference type="GO" id="GO:0008703">
    <property type="term" value="F:5-amino-6-(5-phosphoribosylamino)uracil reductase activity"/>
    <property type="evidence" value="ECO:0007669"/>
    <property type="project" value="InterPro"/>
</dbReference>
<dbReference type="InterPro" id="IPR002734">
    <property type="entry name" value="RibDG_C"/>
</dbReference>
<dbReference type="Proteomes" id="UP000193711">
    <property type="component" value="Unassembled WGS sequence"/>
</dbReference>
<dbReference type="EMBL" id="FXBM01000001">
    <property type="protein sequence ID" value="SMH28118.1"/>
    <property type="molecule type" value="Genomic_DNA"/>
</dbReference>
<organism evidence="2 3">
    <name type="scientific">Rathayibacter oskolensis</name>
    <dbReference type="NCBI Taxonomy" id="1891671"/>
    <lineage>
        <taxon>Bacteria</taxon>
        <taxon>Bacillati</taxon>
        <taxon>Actinomycetota</taxon>
        <taxon>Actinomycetes</taxon>
        <taxon>Micrococcales</taxon>
        <taxon>Microbacteriaceae</taxon>
        <taxon>Rathayibacter</taxon>
    </lineage>
</organism>
<dbReference type="InterPro" id="IPR050765">
    <property type="entry name" value="Riboflavin_Biosynth_HTPR"/>
</dbReference>
<dbReference type="RefSeq" id="WP_085474663.1">
    <property type="nucleotide sequence ID" value="NZ_FXBM01000001.1"/>
</dbReference>
<evidence type="ECO:0000313" key="3">
    <source>
        <dbReference type="Proteomes" id="UP000193711"/>
    </source>
</evidence>
<dbReference type="Pfam" id="PF01872">
    <property type="entry name" value="RibD_C"/>
    <property type="match status" value="1"/>
</dbReference>
<proteinExistence type="predicted"/>
<dbReference type="InterPro" id="IPR024072">
    <property type="entry name" value="DHFR-like_dom_sf"/>
</dbReference>
<name>A0A1X7MUX2_9MICO</name>
<accession>A0A1X7MUX2</accession>
<dbReference type="PANTHER" id="PTHR38011:SF12">
    <property type="entry name" value="BIFUNCTIONAL DEAMINASE-REDUCTASE DOMAIN PROTEIN"/>
    <property type="match status" value="1"/>
</dbReference>